<evidence type="ECO:0000313" key="3">
    <source>
        <dbReference type="Proteomes" id="UP000270025"/>
    </source>
</evidence>
<keyword evidence="3" id="KW-1185">Reference proteome</keyword>
<dbReference type="AlphaFoldDB" id="A0A3S4LQG3"/>
<dbReference type="EMBL" id="LR134266">
    <property type="protein sequence ID" value="VED66462.1"/>
    <property type="molecule type" value="Genomic_DNA"/>
</dbReference>
<keyword evidence="1" id="KW-0812">Transmembrane</keyword>
<protein>
    <submittedName>
        <fullName evidence="2">Membrane protein</fullName>
    </submittedName>
</protein>
<keyword evidence="1" id="KW-0472">Membrane</keyword>
<keyword evidence="1" id="KW-1133">Transmembrane helix</keyword>
<feature type="transmembrane region" description="Helical" evidence="1">
    <location>
        <begin position="52"/>
        <end position="76"/>
    </location>
</feature>
<gene>
    <name evidence="2" type="ORF">NCTC3166_00246</name>
</gene>
<accession>A0A3S4LQG3</accession>
<dbReference type="Proteomes" id="UP000270025">
    <property type="component" value="Chromosome"/>
</dbReference>
<dbReference type="KEGG" id="svf:NCTC3166_00246"/>
<reference evidence="2 3" key="1">
    <citation type="submission" date="2018-12" db="EMBL/GenBank/DDBJ databases">
        <authorList>
            <consortium name="Pathogen Informatics"/>
        </authorList>
    </citation>
    <scope>NUCLEOTIDE SEQUENCE [LARGE SCALE GENOMIC DNA]</scope>
    <source>
        <strain evidence="2 3">NCTC3166</strain>
    </source>
</reference>
<evidence type="ECO:0000313" key="2">
    <source>
        <dbReference type="EMBL" id="VED66462.1"/>
    </source>
</evidence>
<organism evidence="2 3">
    <name type="scientific">Streptococcus viridans</name>
    <dbReference type="NCBI Taxonomy" id="78535"/>
    <lineage>
        <taxon>Bacteria</taxon>
        <taxon>Bacillati</taxon>
        <taxon>Bacillota</taxon>
        <taxon>Bacilli</taxon>
        <taxon>Lactobacillales</taxon>
        <taxon>Streptococcaceae</taxon>
        <taxon>Streptococcus</taxon>
    </lineage>
</organism>
<name>A0A3S4LQG3_9STRE</name>
<proteinExistence type="predicted"/>
<evidence type="ECO:0000256" key="1">
    <source>
        <dbReference type="SAM" id="Phobius"/>
    </source>
</evidence>
<sequence>MHTRQELIKGYETEIRYQRYMLENLGRWFSVLFLMASIGGLLIYFFHKTSLLFLILGSLIALFGLVGMLLVGYGMYRGRANLQKVIQAYQQKLNLVG</sequence>
<feature type="transmembrane region" description="Helical" evidence="1">
    <location>
        <begin position="25"/>
        <end position="46"/>
    </location>
</feature>
<dbReference type="RefSeq" id="WP_126403682.1">
    <property type="nucleotide sequence ID" value="NZ_LR134266.1"/>
</dbReference>